<evidence type="ECO:0000313" key="7">
    <source>
        <dbReference type="EMBL" id="QDF38806.2"/>
    </source>
</evidence>
<accession>A0ABX5W685</accession>
<evidence type="ECO:0000313" key="8">
    <source>
        <dbReference type="Proteomes" id="UP000319298"/>
    </source>
</evidence>
<dbReference type="InterPro" id="IPR036388">
    <property type="entry name" value="WH-like_DNA-bd_sf"/>
</dbReference>
<keyword evidence="4" id="KW-0238">DNA-binding</keyword>
<sequence>MAKLPSLVALRAFEAVARRKSIRRAAEELAVDHTVVSRHLRALQTSLAIQLVNTTRRGVQLTPIGEQYAARLAIAFADIASATAQLEIGRRTKSFRIWVSPAFAMYRLVPRLPEVHSLFPQLDVELRSTVDIPNFSRMEADTAIIYGESDEVGVQSVPLGHPRVFPVARPSLLAKRKIERPQQLLGQTLIHAESSSQWEDWFRQCGVQITPPLPGPRLWNMYLATEAAKLGQGIAMANETVVKNDIKSGHLVEVCRSNIRFQHYVLIAAQNRWQDPEIKSFRDWVLESKI</sequence>
<dbReference type="InterPro" id="IPR000847">
    <property type="entry name" value="LysR_HTH_N"/>
</dbReference>
<dbReference type="Pfam" id="PF00126">
    <property type="entry name" value="HTH_1"/>
    <property type="match status" value="1"/>
</dbReference>
<evidence type="ECO:0000256" key="4">
    <source>
        <dbReference type="ARBA" id="ARBA00023125"/>
    </source>
</evidence>
<proteinExistence type="inferred from homology"/>
<dbReference type="PANTHER" id="PTHR30537">
    <property type="entry name" value="HTH-TYPE TRANSCRIPTIONAL REGULATOR"/>
    <property type="match status" value="1"/>
</dbReference>
<protein>
    <submittedName>
        <fullName evidence="7">LysR substrate-binding domain-containing protein</fullName>
    </submittedName>
</protein>
<comment type="function">
    <text evidence="1">NodD regulates the expression of the nodABCFE genes which encode other nodulation proteins. NodD is also a negative regulator of its own expression. Binds flavonoids as inducers.</text>
</comment>
<dbReference type="PANTHER" id="PTHR30537:SF79">
    <property type="entry name" value="TRANSCRIPTIONAL REGULATOR-RELATED"/>
    <property type="match status" value="1"/>
</dbReference>
<reference evidence="8" key="1">
    <citation type="submission" date="2019-06" db="EMBL/GenBank/DDBJ databases">
        <title>Whole-Genome Sequence of Bradyrhizobium sp. 3 Strain 65S1MB.</title>
        <authorList>
            <person name="Bromfield E.S.P."/>
            <person name="Cloutier S."/>
            <person name="Nguyen H.D.T."/>
        </authorList>
    </citation>
    <scope>NUCLEOTIDE SEQUENCE [LARGE SCALE GENOMIC DNA]</scope>
    <source>
        <strain evidence="8">65S1MB</strain>
    </source>
</reference>
<reference evidence="7 8" key="2">
    <citation type="journal article" date="2020" name="Int. J. Syst. Evol. Microbiol.">
        <title>Description and complete genome sequences of Bradyrhizobium symbiodeficiens sp. nov., a non-symbiotic bacterium associated with legumes native to Canada.</title>
        <authorList>
            <person name="Bromfield E.S.P."/>
            <person name="Cloutier S."/>
            <person name="Nguyen H.D.T."/>
        </authorList>
    </citation>
    <scope>NUCLEOTIDE SEQUENCE [LARGE SCALE GENOMIC DNA]</scope>
    <source>
        <strain evidence="7 8">65S1MB</strain>
    </source>
</reference>
<dbReference type="SUPFAM" id="SSF53850">
    <property type="entry name" value="Periplasmic binding protein-like II"/>
    <property type="match status" value="1"/>
</dbReference>
<evidence type="ECO:0000256" key="3">
    <source>
        <dbReference type="ARBA" id="ARBA00023015"/>
    </source>
</evidence>
<dbReference type="RefSeq" id="WP_162406599.1">
    <property type="nucleotide sequence ID" value="NZ_CP041090.2"/>
</dbReference>
<evidence type="ECO:0000256" key="1">
    <source>
        <dbReference type="ARBA" id="ARBA00003502"/>
    </source>
</evidence>
<dbReference type="InterPro" id="IPR036390">
    <property type="entry name" value="WH_DNA-bd_sf"/>
</dbReference>
<gene>
    <name evidence="7" type="ORF">FJN17_15280</name>
</gene>
<comment type="similarity">
    <text evidence="2">Belongs to the LysR transcriptional regulatory family.</text>
</comment>
<evidence type="ECO:0000259" key="6">
    <source>
        <dbReference type="PROSITE" id="PS50931"/>
    </source>
</evidence>
<evidence type="ECO:0000256" key="2">
    <source>
        <dbReference type="ARBA" id="ARBA00009437"/>
    </source>
</evidence>
<keyword evidence="3" id="KW-0805">Transcription regulation</keyword>
<keyword evidence="8" id="KW-1185">Reference proteome</keyword>
<dbReference type="Pfam" id="PF03466">
    <property type="entry name" value="LysR_substrate"/>
    <property type="match status" value="1"/>
</dbReference>
<dbReference type="InterPro" id="IPR005119">
    <property type="entry name" value="LysR_subst-bd"/>
</dbReference>
<dbReference type="Proteomes" id="UP000319298">
    <property type="component" value="Chromosome"/>
</dbReference>
<dbReference type="SUPFAM" id="SSF46785">
    <property type="entry name" value="Winged helix' DNA-binding domain"/>
    <property type="match status" value="1"/>
</dbReference>
<keyword evidence="5" id="KW-0804">Transcription</keyword>
<dbReference type="PROSITE" id="PS50931">
    <property type="entry name" value="HTH_LYSR"/>
    <property type="match status" value="1"/>
</dbReference>
<dbReference type="EMBL" id="CP041090">
    <property type="protein sequence ID" value="QDF38806.2"/>
    <property type="molecule type" value="Genomic_DNA"/>
</dbReference>
<dbReference type="Gene3D" id="3.40.190.10">
    <property type="entry name" value="Periplasmic binding protein-like II"/>
    <property type="match status" value="2"/>
</dbReference>
<dbReference type="Gene3D" id="1.10.10.10">
    <property type="entry name" value="Winged helix-like DNA-binding domain superfamily/Winged helix DNA-binding domain"/>
    <property type="match status" value="1"/>
</dbReference>
<dbReference type="InterPro" id="IPR058163">
    <property type="entry name" value="LysR-type_TF_proteobact-type"/>
</dbReference>
<name>A0ABX5W685_9BRAD</name>
<feature type="domain" description="HTH lysR-type" evidence="6">
    <location>
        <begin position="5"/>
        <end position="62"/>
    </location>
</feature>
<evidence type="ECO:0000256" key="5">
    <source>
        <dbReference type="ARBA" id="ARBA00023163"/>
    </source>
</evidence>
<organism evidence="7 8">
    <name type="scientific">Bradyrhizobium symbiodeficiens</name>
    <dbReference type="NCBI Taxonomy" id="1404367"/>
    <lineage>
        <taxon>Bacteria</taxon>
        <taxon>Pseudomonadati</taxon>
        <taxon>Pseudomonadota</taxon>
        <taxon>Alphaproteobacteria</taxon>
        <taxon>Hyphomicrobiales</taxon>
        <taxon>Nitrobacteraceae</taxon>
        <taxon>Bradyrhizobium</taxon>
    </lineage>
</organism>